<dbReference type="EMBL" id="JASSZA010000001">
    <property type="protein sequence ID" value="KAK2118953.1"/>
    <property type="molecule type" value="Genomic_DNA"/>
</dbReference>
<accession>A0ABQ9WBF2</accession>
<name>A0ABQ9WBF2_SAGOE</name>
<proteinExistence type="predicted"/>
<comment type="caution">
    <text evidence="2">The sequence shown here is derived from an EMBL/GenBank/DDBJ whole genome shotgun (WGS) entry which is preliminary data.</text>
</comment>
<evidence type="ECO:0000313" key="3">
    <source>
        <dbReference type="Proteomes" id="UP001266305"/>
    </source>
</evidence>
<feature type="region of interest" description="Disordered" evidence="1">
    <location>
        <begin position="51"/>
        <end position="75"/>
    </location>
</feature>
<evidence type="ECO:0000313" key="2">
    <source>
        <dbReference type="EMBL" id="KAK2118953.1"/>
    </source>
</evidence>
<keyword evidence="3" id="KW-1185">Reference proteome</keyword>
<dbReference type="Proteomes" id="UP001266305">
    <property type="component" value="Unassembled WGS sequence"/>
</dbReference>
<gene>
    <name evidence="2" type="ORF">P7K49_000339</name>
</gene>
<sequence>MGLRRVYRERKDTTLSDKFWSLTEQKIPSGGAARVASANLVATAAVLPAPQQGSSWSRVNGTGSPSDRGLEEQHGSPAQLLWLEERFCRHLSKAALGAE</sequence>
<organism evidence="2 3">
    <name type="scientific">Saguinus oedipus</name>
    <name type="common">Cotton-top tamarin</name>
    <name type="synonym">Oedipomidas oedipus</name>
    <dbReference type="NCBI Taxonomy" id="9490"/>
    <lineage>
        <taxon>Eukaryota</taxon>
        <taxon>Metazoa</taxon>
        <taxon>Chordata</taxon>
        <taxon>Craniata</taxon>
        <taxon>Vertebrata</taxon>
        <taxon>Euteleostomi</taxon>
        <taxon>Mammalia</taxon>
        <taxon>Eutheria</taxon>
        <taxon>Euarchontoglires</taxon>
        <taxon>Primates</taxon>
        <taxon>Haplorrhini</taxon>
        <taxon>Platyrrhini</taxon>
        <taxon>Cebidae</taxon>
        <taxon>Callitrichinae</taxon>
        <taxon>Saguinus</taxon>
    </lineage>
</organism>
<evidence type="ECO:0000256" key="1">
    <source>
        <dbReference type="SAM" id="MobiDB-lite"/>
    </source>
</evidence>
<feature type="compositionally biased region" description="Polar residues" evidence="1">
    <location>
        <begin position="51"/>
        <end position="65"/>
    </location>
</feature>
<reference evidence="2 3" key="1">
    <citation type="submission" date="2023-05" db="EMBL/GenBank/DDBJ databases">
        <title>B98-5 Cell Line De Novo Hybrid Assembly: An Optical Mapping Approach.</title>
        <authorList>
            <person name="Kananen K."/>
            <person name="Auerbach J.A."/>
            <person name="Kautto E."/>
            <person name="Blachly J.S."/>
        </authorList>
    </citation>
    <scope>NUCLEOTIDE SEQUENCE [LARGE SCALE GENOMIC DNA]</scope>
    <source>
        <strain evidence="2">B95-8</strain>
        <tissue evidence="2">Cell line</tissue>
    </source>
</reference>
<protein>
    <submittedName>
        <fullName evidence="2">Uncharacterized protein</fullName>
    </submittedName>
</protein>